<dbReference type="AlphaFoldDB" id="S0FW70"/>
<dbReference type="Gene3D" id="3.10.50.40">
    <property type="match status" value="3"/>
</dbReference>
<dbReference type="PROSITE" id="PS50198">
    <property type="entry name" value="PPIC_PPIASE_2"/>
    <property type="match status" value="1"/>
</dbReference>
<evidence type="ECO:0000256" key="9">
    <source>
        <dbReference type="ARBA" id="ARBA00040743"/>
    </source>
</evidence>
<name>S0FW70_9BACT</name>
<evidence type="ECO:0000256" key="10">
    <source>
        <dbReference type="ARBA" id="ARBA00042775"/>
    </source>
</evidence>
<keyword evidence="5 12" id="KW-1133">Transmembrane helix</keyword>
<keyword evidence="3" id="KW-0997">Cell inner membrane</keyword>
<sequence>MLRYLRENSGNWIIKIFLGIIVVVFVFLGVGSMNSGRDDSVASVNDTPITVEEFQLAYKNLVEQMRNRFQDNLTDDLLKALNVKQQALNTLIEEKLMAEQADAFDIRVTDSELQESILNMEVFHKDGRFDMELYKRLLGLNSLTPEMFEQLQRAQLRTQKLQDMIVSAVSVSDMEARSFYDFHNTSRKVDYIQVDPADISDISVTPEQIQAHYEENKARYQSEPKRKAAFIRYSPRDYQDQVTITQEQITGYYEQHAEEFEIPEQVEASHILIQVDETADETAVETAKNQAMAVYERAVKGEDFAELAKETSQGPSKEDGGYLGKFDRNSMIPSFSEAAFAMQPGEISEPVKTRFGWHVIKVMDRFDAHTKSLDEVAEDIKTRLKQEEMQQLAYYRAEDAFDAVIDGDTLEQVGLMTQKEVRTTDAFDAQGNGLELDNPPGFARAAFEIQPQQISDIRQIGDDYFLIKVTETIEPVQLPLEAVTDQITQELENKFRVTAAETRAKELLEAAKTAGNLEKTALENNRTVSSTDWFTRNETVQEVGRSEAFINAAFQLTPENPLHPDVLQTDQGFFIIAYNDQKAPEENEAQENLADIKSQLLQAKQGQYFQAWINELKEKSDIEINSRLIDG</sequence>
<comment type="subcellular location">
    <subcellularLocation>
        <location evidence="1">Cell inner membrane</location>
        <topology evidence="1">Single-pass type II membrane protein</topology>
        <orientation evidence="1">Periplasmic side</orientation>
    </subcellularLocation>
</comment>
<evidence type="ECO:0000313" key="15">
    <source>
        <dbReference type="Proteomes" id="UP000014216"/>
    </source>
</evidence>
<evidence type="ECO:0000256" key="4">
    <source>
        <dbReference type="ARBA" id="ARBA00022692"/>
    </source>
</evidence>
<dbReference type="InterPro" id="IPR052029">
    <property type="entry name" value="PpiD_chaperone"/>
</dbReference>
<keyword evidence="11 14" id="KW-0413">Isomerase</keyword>
<dbReference type="InterPro" id="IPR027304">
    <property type="entry name" value="Trigger_fact/SurA_dom_sf"/>
</dbReference>
<keyword evidence="15" id="KW-1185">Reference proteome</keyword>
<proteinExistence type="inferred from homology"/>
<dbReference type="PANTHER" id="PTHR47529:SF1">
    <property type="entry name" value="PERIPLASMIC CHAPERONE PPID"/>
    <property type="match status" value="1"/>
</dbReference>
<keyword evidence="2" id="KW-1003">Cell membrane</keyword>
<comment type="similarity">
    <text evidence="8">Belongs to the PpiD chaperone family.</text>
</comment>
<dbReference type="SUPFAM" id="SSF109998">
    <property type="entry name" value="Triger factor/SurA peptide-binding domain-like"/>
    <property type="match status" value="1"/>
</dbReference>
<organism evidence="14 15">
    <name type="scientific">Desulfotignum phosphitoxidans DSM 13687</name>
    <dbReference type="NCBI Taxonomy" id="1286635"/>
    <lineage>
        <taxon>Bacteria</taxon>
        <taxon>Pseudomonadati</taxon>
        <taxon>Thermodesulfobacteriota</taxon>
        <taxon>Desulfobacteria</taxon>
        <taxon>Desulfobacterales</taxon>
        <taxon>Desulfobacteraceae</taxon>
        <taxon>Desulfotignum</taxon>
    </lineage>
</organism>
<dbReference type="OrthoDB" id="9812372at2"/>
<keyword evidence="4 12" id="KW-0812">Transmembrane</keyword>
<dbReference type="RefSeq" id="WP_006966412.1">
    <property type="nucleotide sequence ID" value="NZ_APJX01000005.1"/>
</dbReference>
<evidence type="ECO:0000256" key="5">
    <source>
        <dbReference type="ARBA" id="ARBA00022989"/>
    </source>
</evidence>
<evidence type="ECO:0000256" key="8">
    <source>
        <dbReference type="ARBA" id="ARBA00038408"/>
    </source>
</evidence>
<evidence type="ECO:0000256" key="11">
    <source>
        <dbReference type="PROSITE-ProRule" id="PRU00278"/>
    </source>
</evidence>
<evidence type="ECO:0000256" key="7">
    <source>
        <dbReference type="ARBA" id="ARBA00023186"/>
    </source>
</evidence>
<protein>
    <recommendedName>
        <fullName evidence="9">Periplasmic chaperone PpiD</fullName>
    </recommendedName>
    <alternativeName>
        <fullName evidence="10">Periplasmic folding chaperone</fullName>
    </alternativeName>
</protein>
<dbReference type="InterPro" id="IPR046357">
    <property type="entry name" value="PPIase_dom_sf"/>
</dbReference>
<reference evidence="14 15" key="1">
    <citation type="journal article" date="2013" name="Genome Announc.">
        <title>Draft Genome Sequence of Desulfotignum phosphitoxidans DSM 13687 Strain FiPS-3.</title>
        <authorList>
            <person name="Poehlein A."/>
            <person name="Daniel R."/>
            <person name="Simeonova D.D."/>
        </authorList>
    </citation>
    <scope>NUCLEOTIDE SEQUENCE [LARGE SCALE GENOMIC DNA]</scope>
    <source>
        <strain evidence="14 15">DSM 13687</strain>
    </source>
</reference>
<dbReference type="InterPro" id="IPR023058">
    <property type="entry name" value="PPIase_PpiC_CS"/>
</dbReference>
<keyword evidence="6 12" id="KW-0472">Membrane</keyword>
<evidence type="ECO:0000313" key="14">
    <source>
        <dbReference type="EMBL" id="EMS79303.1"/>
    </source>
</evidence>
<keyword evidence="7" id="KW-0143">Chaperone</keyword>
<dbReference type="GO" id="GO:0005886">
    <property type="term" value="C:plasma membrane"/>
    <property type="evidence" value="ECO:0007669"/>
    <property type="project" value="UniProtKB-SubCell"/>
</dbReference>
<accession>S0FW70</accession>
<dbReference type="SUPFAM" id="SSF54534">
    <property type="entry name" value="FKBP-like"/>
    <property type="match status" value="1"/>
</dbReference>
<evidence type="ECO:0000256" key="1">
    <source>
        <dbReference type="ARBA" id="ARBA00004382"/>
    </source>
</evidence>
<evidence type="ECO:0000256" key="2">
    <source>
        <dbReference type="ARBA" id="ARBA00022475"/>
    </source>
</evidence>
<gene>
    <name evidence="14" type="primary">ppiD</name>
    <name evidence="14" type="ORF">Dpo_5c02290</name>
</gene>
<evidence type="ECO:0000256" key="6">
    <source>
        <dbReference type="ARBA" id="ARBA00023136"/>
    </source>
</evidence>
<dbReference type="InterPro" id="IPR000297">
    <property type="entry name" value="PPIase_PpiC"/>
</dbReference>
<evidence type="ECO:0000259" key="13">
    <source>
        <dbReference type="PROSITE" id="PS50198"/>
    </source>
</evidence>
<dbReference type="Pfam" id="PF00639">
    <property type="entry name" value="Rotamase"/>
    <property type="match status" value="1"/>
</dbReference>
<dbReference type="Gene3D" id="1.10.4030.10">
    <property type="entry name" value="Porin chaperone SurA, peptide-binding domain"/>
    <property type="match status" value="1"/>
</dbReference>
<dbReference type="PROSITE" id="PS01096">
    <property type="entry name" value="PPIC_PPIASE_1"/>
    <property type="match status" value="1"/>
</dbReference>
<evidence type="ECO:0000256" key="12">
    <source>
        <dbReference type="SAM" id="Phobius"/>
    </source>
</evidence>
<comment type="caution">
    <text evidence="14">The sequence shown here is derived from an EMBL/GenBank/DDBJ whole genome shotgun (WGS) entry which is preliminary data.</text>
</comment>
<keyword evidence="11" id="KW-0697">Rotamase</keyword>
<dbReference type="GO" id="GO:0003755">
    <property type="term" value="F:peptidyl-prolyl cis-trans isomerase activity"/>
    <property type="evidence" value="ECO:0007669"/>
    <property type="project" value="UniProtKB-KW"/>
</dbReference>
<dbReference type="EMBL" id="APJX01000005">
    <property type="protein sequence ID" value="EMS79303.1"/>
    <property type="molecule type" value="Genomic_DNA"/>
</dbReference>
<feature type="transmembrane region" description="Helical" evidence="12">
    <location>
        <begin position="12"/>
        <end position="33"/>
    </location>
</feature>
<dbReference type="Pfam" id="PF13624">
    <property type="entry name" value="SurA_N_3"/>
    <property type="match status" value="1"/>
</dbReference>
<evidence type="ECO:0000256" key="3">
    <source>
        <dbReference type="ARBA" id="ARBA00022519"/>
    </source>
</evidence>
<dbReference type="Proteomes" id="UP000014216">
    <property type="component" value="Unassembled WGS sequence"/>
</dbReference>
<dbReference type="PANTHER" id="PTHR47529">
    <property type="entry name" value="PEPTIDYL-PROLYL CIS-TRANS ISOMERASE D"/>
    <property type="match status" value="1"/>
</dbReference>
<feature type="domain" description="PpiC" evidence="13">
    <location>
        <begin position="263"/>
        <end position="364"/>
    </location>
</feature>